<evidence type="ECO:0000256" key="1">
    <source>
        <dbReference type="SAM" id="MobiDB-lite"/>
    </source>
</evidence>
<feature type="region of interest" description="Disordered" evidence="1">
    <location>
        <begin position="146"/>
        <end position="175"/>
    </location>
</feature>
<dbReference type="AlphaFoldDB" id="G2DHS2"/>
<gene>
    <name evidence="2" type="ORF">Rifp1Sym_fs00010</name>
</gene>
<evidence type="ECO:0000313" key="2">
    <source>
        <dbReference type="EMBL" id="EGV49828.1"/>
    </source>
</evidence>
<proteinExistence type="predicted"/>
<comment type="caution">
    <text evidence="2">The sequence shown here is derived from an EMBL/GenBank/DDBJ whole genome shotgun (WGS) entry which is preliminary data.</text>
</comment>
<dbReference type="EMBL" id="AFOC01000150">
    <property type="protein sequence ID" value="EGV49828.1"/>
    <property type="molecule type" value="Genomic_DNA"/>
</dbReference>
<dbReference type="Proteomes" id="UP000004491">
    <property type="component" value="Unassembled WGS sequence"/>
</dbReference>
<evidence type="ECO:0000313" key="3">
    <source>
        <dbReference type="Proteomes" id="UP000004491"/>
    </source>
</evidence>
<organism evidence="2 3">
    <name type="scientific">endosymbiont of Riftia pachyptila</name>
    <name type="common">vent Ph05</name>
    <dbReference type="NCBI Taxonomy" id="1048808"/>
    <lineage>
        <taxon>Bacteria</taxon>
        <taxon>Pseudomonadati</taxon>
        <taxon>Pseudomonadota</taxon>
        <taxon>Gammaproteobacteria</taxon>
        <taxon>sulfur-oxidizing symbionts</taxon>
    </lineage>
</organism>
<protein>
    <submittedName>
        <fullName evidence="2">Uncharacterized protein</fullName>
    </submittedName>
</protein>
<name>G2DHS2_9GAMM</name>
<keyword evidence="3" id="KW-1185">Reference proteome</keyword>
<sequence>MQLLQRLGDQQQRLLHRRVRRSACCQRLPGTQRLFKLLLAEGGPAQRQQRPVGVDTLQSHPLQRRLGGGVLPRLEQQQTEQQVGAVAQGTVLFVVGIELAQLLEQCSARLLPPLTKLCQRPVEEVKTLPIVILSCALQLRCRQARHPAPAQSGRPVRAAGAAAARAGPRQSVRKR</sequence>
<accession>G2DHS2</accession>
<reference evidence="2" key="1">
    <citation type="journal article" date="2011" name="ISME J.">
        <title>The endosymbionts of the deep-sea tubeworms Riftia pachyptila and Tevnia jerichonana share an identical physiology as revealed by proteogenomic analyses.</title>
        <authorList>
            <person name="Gardebrecht A."/>
            <person name="Markert S."/>
            <person name="Felbeck H."/>
            <person name="Thuermer A."/>
            <person name="Albrecht D."/>
            <person name="Wollherr A."/>
            <person name="Kabisch J."/>
            <person name="Lehmann R."/>
            <person name="Daniel R."/>
            <person name="Liesegang H."/>
            <person name="Hecker M."/>
            <person name="Sievert S.M."/>
            <person name="Schweder T."/>
        </authorList>
    </citation>
    <scope>NUCLEOTIDE SEQUENCE [LARGE SCALE GENOMIC DNA]</scope>
</reference>
<feature type="compositionally biased region" description="Low complexity" evidence="1">
    <location>
        <begin position="157"/>
        <end position="167"/>
    </location>
</feature>